<accession>S8DI62</accession>
<dbReference type="EMBL" id="AUSU01006145">
    <property type="protein sequence ID" value="EPS62443.1"/>
    <property type="molecule type" value="Genomic_DNA"/>
</dbReference>
<evidence type="ECO:0000313" key="2">
    <source>
        <dbReference type="Proteomes" id="UP000015453"/>
    </source>
</evidence>
<gene>
    <name evidence="1" type="ORF">M569_12347</name>
</gene>
<keyword evidence="2" id="KW-1185">Reference proteome</keyword>
<name>S8DI62_9LAMI</name>
<proteinExistence type="predicted"/>
<feature type="non-terminal residue" evidence="1">
    <location>
        <position position="85"/>
    </location>
</feature>
<protein>
    <submittedName>
        <fullName evidence="1">Uncharacterized protein</fullName>
    </submittedName>
</protein>
<dbReference type="Proteomes" id="UP000015453">
    <property type="component" value="Unassembled WGS sequence"/>
</dbReference>
<organism evidence="1 2">
    <name type="scientific">Genlisea aurea</name>
    <dbReference type="NCBI Taxonomy" id="192259"/>
    <lineage>
        <taxon>Eukaryota</taxon>
        <taxon>Viridiplantae</taxon>
        <taxon>Streptophyta</taxon>
        <taxon>Embryophyta</taxon>
        <taxon>Tracheophyta</taxon>
        <taxon>Spermatophyta</taxon>
        <taxon>Magnoliopsida</taxon>
        <taxon>eudicotyledons</taxon>
        <taxon>Gunneridae</taxon>
        <taxon>Pentapetalae</taxon>
        <taxon>asterids</taxon>
        <taxon>lamiids</taxon>
        <taxon>Lamiales</taxon>
        <taxon>Lentibulariaceae</taxon>
        <taxon>Genlisea</taxon>
    </lineage>
</organism>
<evidence type="ECO:0000313" key="1">
    <source>
        <dbReference type="EMBL" id="EPS62443.1"/>
    </source>
</evidence>
<reference evidence="1 2" key="1">
    <citation type="journal article" date="2013" name="BMC Genomics">
        <title>The miniature genome of a carnivorous plant Genlisea aurea contains a low number of genes and short non-coding sequences.</title>
        <authorList>
            <person name="Leushkin E.V."/>
            <person name="Sutormin R.A."/>
            <person name="Nabieva E.R."/>
            <person name="Penin A.A."/>
            <person name="Kondrashov A.S."/>
            <person name="Logacheva M.D."/>
        </authorList>
    </citation>
    <scope>NUCLEOTIDE SEQUENCE [LARGE SCALE GENOMIC DNA]</scope>
</reference>
<comment type="caution">
    <text evidence="1">The sequence shown here is derived from an EMBL/GenBank/DDBJ whole genome shotgun (WGS) entry which is preliminary data.</text>
</comment>
<sequence length="85" mass="10051">MDAKSVLFYNTEAVEKENIPPFKFTANLLPAAKLGTKRRRRRRRPPLRDITDLHRAVSRYGCGKRRRADRFDEFESKGGILRREF</sequence>
<dbReference type="AlphaFoldDB" id="S8DI62"/>